<dbReference type="GO" id="GO:0062054">
    <property type="term" value="F:fluoride channel activity"/>
    <property type="evidence" value="ECO:0007669"/>
    <property type="project" value="UniProtKB-UniRule"/>
</dbReference>
<reference evidence="9 10" key="1">
    <citation type="submission" date="2017-06" db="EMBL/GenBank/DDBJ databases">
        <authorList>
            <person name="Kim H.J."/>
            <person name="Triplett B.A."/>
        </authorList>
    </citation>
    <scope>NUCLEOTIDE SEQUENCE [LARGE SCALE GENOMIC DNA]</scope>
    <source>
        <strain evidence="9 10">DSM 8800</strain>
    </source>
</reference>
<evidence type="ECO:0000256" key="6">
    <source>
        <dbReference type="ARBA" id="ARBA00035120"/>
    </source>
</evidence>
<evidence type="ECO:0000313" key="10">
    <source>
        <dbReference type="Proteomes" id="UP000198397"/>
    </source>
</evidence>
<organism evidence="9 10">
    <name type="scientific">Halorubrum vacuolatum</name>
    <name type="common">Natronobacterium vacuolatum</name>
    <dbReference type="NCBI Taxonomy" id="63740"/>
    <lineage>
        <taxon>Archaea</taxon>
        <taxon>Methanobacteriati</taxon>
        <taxon>Methanobacteriota</taxon>
        <taxon>Stenosarchaea group</taxon>
        <taxon>Halobacteria</taxon>
        <taxon>Halobacteriales</taxon>
        <taxon>Haloferacaceae</taxon>
        <taxon>Halorubrum</taxon>
    </lineage>
</organism>
<dbReference type="HAMAP" id="MF_00454">
    <property type="entry name" value="FluC"/>
    <property type="match status" value="1"/>
</dbReference>
<evidence type="ECO:0000256" key="2">
    <source>
        <dbReference type="ARBA" id="ARBA00022475"/>
    </source>
</evidence>
<keyword evidence="5 8" id="KW-0472">Membrane</keyword>
<keyword evidence="8" id="KW-0915">Sodium</keyword>
<evidence type="ECO:0000313" key="9">
    <source>
        <dbReference type="EMBL" id="SNR69666.1"/>
    </source>
</evidence>
<keyword evidence="2 8" id="KW-1003">Cell membrane</keyword>
<keyword evidence="8" id="KW-0407">Ion channel</keyword>
<gene>
    <name evidence="8" type="primary">fluC</name>
    <name evidence="8" type="synonym">crcB</name>
    <name evidence="9" type="ORF">SAMN06264855_1418</name>
</gene>
<keyword evidence="8" id="KW-0406">Ion transport</keyword>
<comment type="function">
    <text evidence="8">Fluoride-specific ion channel. Important for reducing fluoride concentration in the cell, thus reducing its toxicity.</text>
</comment>
<name>A0A238YEF6_HALVU</name>
<dbReference type="GO" id="GO:0046872">
    <property type="term" value="F:metal ion binding"/>
    <property type="evidence" value="ECO:0007669"/>
    <property type="project" value="UniProtKB-KW"/>
</dbReference>
<comment type="similarity">
    <text evidence="6 8">Belongs to the fluoride channel Fluc/FEX (TC 1.A.43) family.</text>
</comment>
<dbReference type="GO" id="GO:0140114">
    <property type="term" value="P:cellular detoxification of fluoride"/>
    <property type="evidence" value="ECO:0007669"/>
    <property type="project" value="UniProtKB-UniRule"/>
</dbReference>
<dbReference type="Proteomes" id="UP000198397">
    <property type="component" value="Unassembled WGS sequence"/>
</dbReference>
<sequence>MIGAAVSILLIGTGGAAGAVARHTVGSSIEGRESVTTVNLVGSFILGVVSGVPGASSAMLLVGVGFCGAFTTFSSFAVETVTTAESGDPLPAAQFTVANLIGAIGTLLLGSLLVSAVF</sequence>
<evidence type="ECO:0000256" key="1">
    <source>
        <dbReference type="ARBA" id="ARBA00004651"/>
    </source>
</evidence>
<keyword evidence="3 8" id="KW-0812">Transmembrane</keyword>
<keyword evidence="4 8" id="KW-1133">Transmembrane helix</keyword>
<dbReference type="Pfam" id="PF02537">
    <property type="entry name" value="CRCB"/>
    <property type="match status" value="1"/>
</dbReference>
<dbReference type="AlphaFoldDB" id="A0A238YEF6"/>
<dbReference type="RefSeq" id="WP_089386069.1">
    <property type="nucleotide sequence ID" value="NZ_FZNQ01000041.1"/>
</dbReference>
<evidence type="ECO:0000256" key="5">
    <source>
        <dbReference type="ARBA" id="ARBA00023136"/>
    </source>
</evidence>
<dbReference type="EMBL" id="FZNQ01000041">
    <property type="protein sequence ID" value="SNR69666.1"/>
    <property type="molecule type" value="Genomic_DNA"/>
</dbReference>
<keyword evidence="8" id="KW-0813">Transport</keyword>
<evidence type="ECO:0000256" key="7">
    <source>
        <dbReference type="ARBA" id="ARBA00035585"/>
    </source>
</evidence>
<feature type="transmembrane region" description="Helical" evidence="8">
    <location>
        <begin position="97"/>
        <end position="117"/>
    </location>
</feature>
<keyword evidence="8" id="KW-0479">Metal-binding</keyword>
<keyword evidence="10" id="KW-1185">Reference proteome</keyword>
<accession>A0A238YEF6</accession>
<feature type="transmembrane region" description="Helical" evidence="8">
    <location>
        <begin position="34"/>
        <end position="52"/>
    </location>
</feature>
<comment type="catalytic activity">
    <reaction evidence="7">
        <text>fluoride(in) = fluoride(out)</text>
        <dbReference type="Rhea" id="RHEA:76159"/>
        <dbReference type="ChEBI" id="CHEBI:17051"/>
    </reaction>
    <physiologicalReaction direction="left-to-right" evidence="7">
        <dbReference type="Rhea" id="RHEA:76160"/>
    </physiologicalReaction>
</comment>
<comment type="activity regulation">
    <text evidence="8">Na(+) is not transported, but it plays an essential structural role and its presence is essential for fluoride channel function.</text>
</comment>
<comment type="caution">
    <text evidence="8">Lacks conserved residue(s) required for the propagation of feature annotation.</text>
</comment>
<protein>
    <recommendedName>
        <fullName evidence="8">Fluoride-specific ion channel FluC</fullName>
    </recommendedName>
</protein>
<evidence type="ECO:0000256" key="3">
    <source>
        <dbReference type="ARBA" id="ARBA00022692"/>
    </source>
</evidence>
<evidence type="ECO:0000256" key="4">
    <source>
        <dbReference type="ARBA" id="ARBA00022989"/>
    </source>
</evidence>
<evidence type="ECO:0000256" key="8">
    <source>
        <dbReference type="HAMAP-Rule" id="MF_00454"/>
    </source>
</evidence>
<proteinExistence type="inferred from homology"/>
<dbReference type="OrthoDB" id="304656at2157"/>
<feature type="binding site" evidence="8">
    <location>
        <position position="71"/>
    </location>
    <ligand>
        <name>Na(+)</name>
        <dbReference type="ChEBI" id="CHEBI:29101"/>
        <note>structural</note>
    </ligand>
</feature>
<dbReference type="InterPro" id="IPR003691">
    <property type="entry name" value="FluC"/>
</dbReference>
<dbReference type="GO" id="GO:0005886">
    <property type="term" value="C:plasma membrane"/>
    <property type="evidence" value="ECO:0007669"/>
    <property type="project" value="UniProtKB-SubCell"/>
</dbReference>
<feature type="binding site" evidence="8">
    <location>
        <position position="68"/>
    </location>
    <ligand>
        <name>Na(+)</name>
        <dbReference type="ChEBI" id="CHEBI:29101"/>
        <note>structural</note>
    </ligand>
</feature>
<comment type="subcellular location">
    <subcellularLocation>
        <location evidence="1 8">Cell membrane</location>
        <topology evidence="1 8">Multi-pass membrane protein</topology>
    </subcellularLocation>
</comment>